<dbReference type="NCBIfam" id="TIGR00287">
    <property type="entry name" value="cas1"/>
    <property type="match status" value="1"/>
</dbReference>
<dbReference type="Pfam" id="PF01867">
    <property type="entry name" value="Cas_Cas1"/>
    <property type="match status" value="1"/>
</dbReference>
<dbReference type="GO" id="GO:0003677">
    <property type="term" value="F:DNA binding"/>
    <property type="evidence" value="ECO:0007669"/>
    <property type="project" value="UniProtKB-KW"/>
</dbReference>
<feature type="binding site" evidence="10">
    <location>
        <position position="257"/>
    </location>
    <ligand>
        <name>Mn(2+)</name>
        <dbReference type="ChEBI" id="CHEBI:29035"/>
    </ligand>
</feature>
<evidence type="ECO:0000256" key="4">
    <source>
        <dbReference type="ARBA" id="ARBA00022801"/>
    </source>
</evidence>
<keyword evidence="5 10" id="KW-0460">Magnesium</keyword>
<keyword evidence="8 10" id="KW-0464">Manganese</keyword>
<dbReference type="Gene3D" id="1.20.120.920">
    <property type="entry name" value="CRISPR-associated endonuclease Cas1, C-terminal domain"/>
    <property type="match status" value="1"/>
</dbReference>
<dbReference type="EC" id="3.1.-.-" evidence="10"/>
<comment type="function">
    <text evidence="10">CRISPR (clustered regularly interspaced short palindromic repeat), is an adaptive immune system that provides protection against mobile genetic elements (viruses, transposable elements and conjugative plasmids). CRISPR clusters contain spacers, sequences complementary to antecedent mobile elements, and target invading nucleic acids. CRISPR clusters are transcribed and processed into CRISPR RNA (crRNA). Acts as a dsDNA endonuclease. Involved in the integration of spacer DNA into the CRISPR cassette.</text>
</comment>
<feature type="binding site" evidence="10">
    <location>
        <position position="177"/>
    </location>
    <ligand>
        <name>Mn(2+)</name>
        <dbReference type="ChEBI" id="CHEBI:29035"/>
    </ligand>
</feature>
<evidence type="ECO:0000313" key="12">
    <source>
        <dbReference type="Proteomes" id="UP000741360"/>
    </source>
</evidence>
<comment type="subunit">
    <text evidence="9 10">Homodimer, forms a heterotetramer with a Cas2 homodimer.</text>
</comment>
<keyword evidence="3 10" id="KW-0255">Endonuclease</keyword>
<evidence type="ECO:0000256" key="5">
    <source>
        <dbReference type="ARBA" id="ARBA00022842"/>
    </source>
</evidence>
<dbReference type="CDD" id="cd09634">
    <property type="entry name" value="Cas1_I-II-III"/>
    <property type="match status" value="1"/>
</dbReference>
<dbReference type="AlphaFoldDB" id="A0A932M0J4"/>
<dbReference type="GO" id="GO:0043571">
    <property type="term" value="P:maintenance of CRISPR repeat elements"/>
    <property type="evidence" value="ECO:0007669"/>
    <property type="project" value="UniProtKB-UniRule"/>
</dbReference>
<evidence type="ECO:0000256" key="7">
    <source>
        <dbReference type="ARBA" id="ARBA00023125"/>
    </source>
</evidence>
<proteinExistence type="inferred from homology"/>
<dbReference type="PANTHER" id="PTHR34353:SF2">
    <property type="entry name" value="CRISPR-ASSOCIATED ENDONUCLEASE CAS1 1"/>
    <property type="match status" value="1"/>
</dbReference>
<accession>A0A932M0J4</accession>
<evidence type="ECO:0000256" key="8">
    <source>
        <dbReference type="ARBA" id="ARBA00023211"/>
    </source>
</evidence>
<evidence type="ECO:0000256" key="6">
    <source>
        <dbReference type="ARBA" id="ARBA00023118"/>
    </source>
</evidence>
<dbReference type="GO" id="GO:0051607">
    <property type="term" value="P:defense response to virus"/>
    <property type="evidence" value="ECO:0007669"/>
    <property type="project" value="UniProtKB-UniRule"/>
</dbReference>
<evidence type="ECO:0000256" key="3">
    <source>
        <dbReference type="ARBA" id="ARBA00022759"/>
    </source>
</evidence>
<organism evidence="11 12">
    <name type="scientific">Tectimicrobiota bacterium</name>
    <dbReference type="NCBI Taxonomy" id="2528274"/>
    <lineage>
        <taxon>Bacteria</taxon>
        <taxon>Pseudomonadati</taxon>
        <taxon>Nitrospinota/Tectimicrobiota group</taxon>
        <taxon>Candidatus Tectimicrobiota</taxon>
    </lineage>
</organism>
<reference evidence="11" key="1">
    <citation type="submission" date="2020-07" db="EMBL/GenBank/DDBJ databases">
        <title>Huge and variable diversity of episymbiotic CPR bacteria and DPANN archaea in groundwater ecosystems.</title>
        <authorList>
            <person name="He C.Y."/>
            <person name="Keren R."/>
            <person name="Whittaker M."/>
            <person name="Farag I.F."/>
            <person name="Doudna J."/>
            <person name="Cate J.H.D."/>
            <person name="Banfield J.F."/>
        </authorList>
    </citation>
    <scope>NUCLEOTIDE SEQUENCE</scope>
    <source>
        <strain evidence="11">NC_groundwater_717_Ag_S-0.2um_59_8</strain>
    </source>
</reference>
<dbReference type="GO" id="GO:0046872">
    <property type="term" value="F:metal ion binding"/>
    <property type="evidence" value="ECO:0007669"/>
    <property type="project" value="UniProtKB-UniRule"/>
</dbReference>
<keyword evidence="1 10" id="KW-0540">Nuclease</keyword>
<evidence type="ECO:0000313" key="11">
    <source>
        <dbReference type="EMBL" id="MBI3014724.1"/>
    </source>
</evidence>
<dbReference type="InterPro" id="IPR042211">
    <property type="entry name" value="CRISPR-assoc_Cas1_N"/>
</dbReference>
<evidence type="ECO:0000256" key="2">
    <source>
        <dbReference type="ARBA" id="ARBA00022723"/>
    </source>
</evidence>
<evidence type="ECO:0000256" key="9">
    <source>
        <dbReference type="ARBA" id="ARBA00038592"/>
    </source>
</evidence>
<sequence>MVQTQDGSQIVLSGFGIFLSKKSERLIVRSGKKSIYEFPLFRVNEVVVASRGVSLSSDIIEALCERGIRLSFLSGGGRPYAMVTSPMLTATVLSRREQILAFADGRGLSFSKRVVEGKLKNQEKLLRYFGKYLKKADPGHFEKVEETANRLREIRKKVGPIQGKCVEDARGSLLGLEGTAGRLYWEAVKEIIGEKVEFFGREHRGTENAVNALLNYGYGILYAQVWGAVLNAGLEPFAGFLHVDRPGKPSLVLDLVEEFRQPVVDRVVISHVNLGQVIGMKEGLLDEETRKAFGARVLERLESTETVAGKKYQIKSIIQMQARRLCLHLRGEKEYRPFTFQW</sequence>
<dbReference type="InterPro" id="IPR050646">
    <property type="entry name" value="Cas1"/>
</dbReference>
<comment type="similarity">
    <text evidence="10">Belongs to the CRISPR-associated endonuclease Cas1 family.</text>
</comment>
<comment type="caution">
    <text evidence="11">The sequence shown here is derived from an EMBL/GenBank/DDBJ whole genome shotgun (WGS) entry which is preliminary data.</text>
</comment>
<dbReference type="InterPro" id="IPR002729">
    <property type="entry name" value="CRISPR-assoc_Cas1"/>
</dbReference>
<keyword evidence="6 10" id="KW-0051">Antiviral defense</keyword>
<dbReference type="HAMAP" id="MF_01470">
    <property type="entry name" value="Cas1"/>
    <property type="match status" value="1"/>
</dbReference>
<keyword evidence="2 10" id="KW-0479">Metal-binding</keyword>
<protein>
    <recommendedName>
        <fullName evidence="10">CRISPR-associated endonuclease Cas1</fullName>
        <ecNumber evidence="10">3.1.-.-</ecNumber>
    </recommendedName>
</protein>
<keyword evidence="7 10" id="KW-0238">DNA-binding</keyword>
<name>A0A932M0J4_UNCTE</name>
<dbReference type="Gene3D" id="3.100.10.20">
    <property type="entry name" value="CRISPR-associated endonuclease Cas1, N-terminal domain"/>
    <property type="match status" value="1"/>
</dbReference>
<dbReference type="InterPro" id="IPR042206">
    <property type="entry name" value="CRISPR-assoc_Cas1_C"/>
</dbReference>
<dbReference type="PANTHER" id="PTHR34353">
    <property type="entry name" value="CRISPR-ASSOCIATED ENDONUCLEASE CAS1 1"/>
    <property type="match status" value="1"/>
</dbReference>
<dbReference type="GO" id="GO:0004519">
    <property type="term" value="F:endonuclease activity"/>
    <property type="evidence" value="ECO:0007669"/>
    <property type="project" value="UniProtKB-UniRule"/>
</dbReference>
<feature type="binding site" evidence="10">
    <location>
        <position position="242"/>
    </location>
    <ligand>
        <name>Mn(2+)</name>
        <dbReference type="ChEBI" id="CHEBI:29035"/>
    </ligand>
</feature>
<evidence type="ECO:0000256" key="1">
    <source>
        <dbReference type="ARBA" id="ARBA00022722"/>
    </source>
</evidence>
<comment type="cofactor">
    <cofactor evidence="10">
        <name>Mg(2+)</name>
        <dbReference type="ChEBI" id="CHEBI:18420"/>
    </cofactor>
    <cofactor evidence="10">
        <name>Mn(2+)</name>
        <dbReference type="ChEBI" id="CHEBI:29035"/>
    </cofactor>
</comment>
<dbReference type="Proteomes" id="UP000741360">
    <property type="component" value="Unassembled WGS sequence"/>
</dbReference>
<dbReference type="GO" id="GO:0016787">
    <property type="term" value="F:hydrolase activity"/>
    <property type="evidence" value="ECO:0007669"/>
    <property type="project" value="UniProtKB-KW"/>
</dbReference>
<keyword evidence="4 10" id="KW-0378">Hydrolase</keyword>
<dbReference type="EMBL" id="JACPSX010000118">
    <property type="protein sequence ID" value="MBI3014724.1"/>
    <property type="molecule type" value="Genomic_DNA"/>
</dbReference>
<gene>
    <name evidence="10 11" type="primary">cas1</name>
    <name evidence="11" type="ORF">HYY65_06640</name>
</gene>
<evidence type="ECO:0000256" key="10">
    <source>
        <dbReference type="HAMAP-Rule" id="MF_01470"/>
    </source>
</evidence>